<sequence>MPVSTCGVRTPSLCLAGGLNVCVVTSLVRFYIQRAIPNLPITLHHHPLAARTSTCREGGLRPSRGSGPRAPQTIVFVRWAFQGRPSSSAFPMKRPLLIPPHVTRPRPSSLSFILSADLYLVRAIIVTHLVSHPTDSDKGLPAPSLLQQLADVCPVEAVCGPARGSPEQETRYPVPTRLCAFSSATQLLAVQRSLVALNESGFYWGAMDGADAQRRLRDEPVGTFLVRDSSDRRHVFSLSLRTACGPTSVRIQLRDSDFQLDSDERQAGAPRFACVLDLLEFYARSGGGARCWIEPGKARASLLLTRPLRHPSVPSLQHLCRKTIHGCLRGHDPDSLKLPGKLQEFLRDPTLSHVDCDLLYG</sequence>
<evidence type="ECO:0000256" key="6">
    <source>
        <dbReference type="PROSITE-ProRule" id="PRU00191"/>
    </source>
</evidence>
<dbReference type="GO" id="GO:0035556">
    <property type="term" value="P:intracellular signal transduction"/>
    <property type="evidence" value="ECO:0007669"/>
    <property type="project" value="InterPro"/>
</dbReference>
<dbReference type="SUPFAM" id="SSF55550">
    <property type="entry name" value="SH2 domain"/>
    <property type="match status" value="1"/>
</dbReference>
<dbReference type="Proteomes" id="UP000694388">
    <property type="component" value="Unplaced"/>
</dbReference>
<evidence type="ECO:0000313" key="9">
    <source>
        <dbReference type="Ensembl" id="ENSEBUP00000021500.1"/>
    </source>
</evidence>
<evidence type="ECO:0000313" key="10">
    <source>
        <dbReference type="Proteomes" id="UP000694388"/>
    </source>
</evidence>
<evidence type="ECO:0000256" key="4">
    <source>
        <dbReference type="ARBA" id="ARBA00022786"/>
    </source>
</evidence>
<comment type="pathway">
    <text evidence="1">Protein modification; protein ubiquitination.</text>
</comment>
<dbReference type="OMA" id="ENHISHT"/>
<dbReference type="UniPathway" id="UPA00143"/>
<dbReference type="GO" id="GO:0046854">
    <property type="term" value="P:phosphatidylinositol phosphate biosynthetic process"/>
    <property type="evidence" value="ECO:0007669"/>
    <property type="project" value="TreeGrafter"/>
</dbReference>
<keyword evidence="3" id="KW-0734">Signal transduction inhibitor</keyword>
<feature type="domain" description="SH2" evidence="7">
    <location>
        <begin position="202"/>
        <end position="308"/>
    </location>
</feature>
<dbReference type="PROSITE" id="PS50225">
    <property type="entry name" value="SOCS"/>
    <property type="match status" value="1"/>
</dbReference>
<dbReference type="InterPro" id="IPR036860">
    <property type="entry name" value="SH2_dom_sf"/>
</dbReference>
<keyword evidence="2" id="KW-0341">Growth regulation</keyword>
<evidence type="ECO:0000256" key="2">
    <source>
        <dbReference type="ARBA" id="ARBA00022604"/>
    </source>
</evidence>
<reference evidence="9" key="1">
    <citation type="submission" date="2025-08" db="UniProtKB">
        <authorList>
            <consortium name="Ensembl"/>
        </authorList>
    </citation>
    <scope>IDENTIFICATION</scope>
</reference>
<dbReference type="InterPro" id="IPR001496">
    <property type="entry name" value="SOCS_box"/>
</dbReference>
<reference evidence="9" key="2">
    <citation type="submission" date="2025-09" db="UniProtKB">
        <authorList>
            <consortium name="Ensembl"/>
        </authorList>
    </citation>
    <scope>IDENTIFICATION</scope>
</reference>
<dbReference type="GO" id="GO:0046935">
    <property type="term" value="F:1-phosphatidylinositol-3-kinase regulator activity"/>
    <property type="evidence" value="ECO:0007669"/>
    <property type="project" value="TreeGrafter"/>
</dbReference>
<accession>A0A8C4QYG4</accession>
<dbReference type="Gene3D" id="1.10.750.20">
    <property type="entry name" value="SOCS box"/>
    <property type="match status" value="1"/>
</dbReference>
<dbReference type="SMART" id="SM00252">
    <property type="entry name" value="SH2"/>
    <property type="match status" value="1"/>
</dbReference>
<dbReference type="PROSITE" id="PS50001">
    <property type="entry name" value="SH2"/>
    <property type="match status" value="1"/>
</dbReference>
<evidence type="ECO:0000256" key="3">
    <source>
        <dbReference type="ARBA" id="ARBA00022700"/>
    </source>
</evidence>
<dbReference type="SMART" id="SM00969">
    <property type="entry name" value="SOCS_box"/>
    <property type="match status" value="1"/>
</dbReference>
<organism evidence="9 10">
    <name type="scientific">Eptatretus burgeri</name>
    <name type="common">Inshore hagfish</name>
    <dbReference type="NCBI Taxonomy" id="7764"/>
    <lineage>
        <taxon>Eukaryota</taxon>
        <taxon>Metazoa</taxon>
        <taxon>Chordata</taxon>
        <taxon>Craniata</taxon>
        <taxon>Vertebrata</taxon>
        <taxon>Cyclostomata</taxon>
        <taxon>Myxini</taxon>
        <taxon>Myxiniformes</taxon>
        <taxon>Myxinidae</taxon>
        <taxon>Eptatretinae</taxon>
        <taxon>Eptatretus</taxon>
    </lineage>
</organism>
<evidence type="ECO:0000256" key="5">
    <source>
        <dbReference type="ARBA" id="ARBA00022999"/>
    </source>
</evidence>
<evidence type="ECO:0008006" key="11">
    <source>
        <dbReference type="Google" id="ProtNLM"/>
    </source>
</evidence>
<evidence type="ECO:0000259" key="7">
    <source>
        <dbReference type="PROSITE" id="PS50001"/>
    </source>
</evidence>
<protein>
    <recommendedName>
        <fullName evidence="11">Cytokine-inducible SH2-containing protein</fullName>
    </recommendedName>
</protein>
<dbReference type="Pfam" id="PF07525">
    <property type="entry name" value="SOCS_box"/>
    <property type="match status" value="1"/>
</dbReference>
<dbReference type="GO" id="GO:0005942">
    <property type="term" value="C:phosphatidylinositol 3-kinase complex"/>
    <property type="evidence" value="ECO:0007669"/>
    <property type="project" value="TreeGrafter"/>
</dbReference>
<dbReference type="GO" id="GO:0009968">
    <property type="term" value="P:negative regulation of signal transduction"/>
    <property type="evidence" value="ECO:0007669"/>
    <property type="project" value="UniProtKB-KW"/>
</dbReference>
<evidence type="ECO:0000259" key="8">
    <source>
        <dbReference type="PROSITE" id="PS50225"/>
    </source>
</evidence>
<dbReference type="InterPro" id="IPR000980">
    <property type="entry name" value="SH2"/>
</dbReference>
<dbReference type="SUPFAM" id="SSF158235">
    <property type="entry name" value="SOCS box-like"/>
    <property type="match status" value="1"/>
</dbReference>
<dbReference type="GeneTree" id="ENSGT00940000169677"/>
<dbReference type="SMART" id="SM00253">
    <property type="entry name" value="SOCS"/>
    <property type="match status" value="1"/>
</dbReference>
<evidence type="ECO:0000256" key="1">
    <source>
        <dbReference type="ARBA" id="ARBA00004906"/>
    </source>
</evidence>
<dbReference type="AlphaFoldDB" id="A0A8C4QYG4"/>
<keyword evidence="5 6" id="KW-0727">SH2 domain</keyword>
<dbReference type="InterPro" id="IPR036036">
    <property type="entry name" value="SOCS_box-like_dom_sf"/>
</dbReference>
<dbReference type="PANTHER" id="PTHR10155:SF16">
    <property type="entry name" value="SUPPRESSOR OF CYTOKINE SIGNALING 2"/>
    <property type="match status" value="1"/>
</dbReference>
<dbReference type="CDD" id="cd03717">
    <property type="entry name" value="SOCS_SOCS_like"/>
    <property type="match status" value="1"/>
</dbReference>
<dbReference type="GO" id="GO:0016567">
    <property type="term" value="P:protein ubiquitination"/>
    <property type="evidence" value="ECO:0007669"/>
    <property type="project" value="UniProtKB-UniPathway"/>
</dbReference>
<proteinExistence type="predicted"/>
<dbReference type="PANTHER" id="PTHR10155">
    <property type="entry name" value="PHOSPHATIDYLINOSITOL 3-KINASE REGULATORY SUBUNIT"/>
    <property type="match status" value="1"/>
</dbReference>
<name>A0A8C4QYG4_EPTBU</name>
<keyword evidence="10" id="KW-1185">Reference proteome</keyword>
<keyword evidence="4" id="KW-0833">Ubl conjugation pathway</keyword>
<dbReference type="Gene3D" id="3.30.505.10">
    <property type="entry name" value="SH2 domain"/>
    <property type="match status" value="1"/>
</dbReference>
<dbReference type="Pfam" id="PF00017">
    <property type="entry name" value="SH2"/>
    <property type="match status" value="1"/>
</dbReference>
<feature type="domain" description="SOCS box" evidence="8">
    <location>
        <begin position="303"/>
        <end position="352"/>
    </location>
</feature>
<dbReference type="Ensembl" id="ENSEBUT00000022077.1">
    <property type="protein sequence ID" value="ENSEBUP00000021500.1"/>
    <property type="gene ID" value="ENSEBUG00000013275.1"/>
</dbReference>